<dbReference type="Gene3D" id="3.90.1720.10">
    <property type="entry name" value="endopeptidase domain like (from Nostoc punctiforme)"/>
    <property type="match status" value="1"/>
</dbReference>
<dbReference type="Proteomes" id="UP001153678">
    <property type="component" value="Unassembled WGS sequence"/>
</dbReference>
<dbReference type="EMBL" id="CAMKVN010020594">
    <property type="protein sequence ID" value="CAI2199213.1"/>
    <property type="molecule type" value="Genomic_DNA"/>
</dbReference>
<sequence length="219" mass="25669">KEEKEQKVQFLETKIKQLNLKETLREKLDSEIKKIKRIETFSTWFNDIKILESFQKDLNSDYPAAEILNNIYTTDLPSLTQNYENIAKSKIRVPSQSNLDDYIKPLDIVRVDRKGGAYQHVAIYLGNRKVVHINNPLGNEAEIEVHHPFIPFKRLELTRKHIEIAEKARYGEGICQQKNINTVNKVVKNSNYLLQAIQESNQFFENLEKEQQPQIQIHP</sequence>
<gene>
    <name evidence="2" type="ORF">FWILDA_LOCUS18962</name>
</gene>
<accession>A0A9W4TBT8</accession>
<protein>
    <submittedName>
        <fullName evidence="2">14161_t:CDS:1</fullName>
    </submittedName>
</protein>
<name>A0A9W4TBT8_9GLOM</name>
<comment type="caution">
    <text evidence="2">The sequence shown here is derived from an EMBL/GenBank/DDBJ whole genome shotgun (WGS) entry which is preliminary data.</text>
</comment>
<dbReference type="InterPro" id="IPR007053">
    <property type="entry name" value="LRAT_dom"/>
</dbReference>
<dbReference type="AlphaFoldDB" id="A0A9W4TBT8"/>
<organism evidence="2 3">
    <name type="scientific">Funneliformis geosporum</name>
    <dbReference type="NCBI Taxonomy" id="1117311"/>
    <lineage>
        <taxon>Eukaryota</taxon>
        <taxon>Fungi</taxon>
        <taxon>Fungi incertae sedis</taxon>
        <taxon>Mucoromycota</taxon>
        <taxon>Glomeromycotina</taxon>
        <taxon>Glomeromycetes</taxon>
        <taxon>Glomerales</taxon>
        <taxon>Glomeraceae</taxon>
        <taxon>Funneliformis</taxon>
    </lineage>
</organism>
<feature type="non-terminal residue" evidence="2">
    <location>
        <position position="1"/>
    </location>
</feature>
<dbReference type="OrthoDB" id="2444094at2759"/>
<feature type="domain" description="LRAT" evidence="1">
    <location>
        <begin position="103"/>
        <end position="199"/>
    </location>
</feature>
<evidence type="ECO:0000313" key="2">
    <source>
        <dbReference type="EMBL" id="CAI2199213.1"/>
    </source>
</evidence>
<keyword evidence="3" id="KW-1185">Reference proteome</keyword>
<evidence type="ECO:0000313" key="3">
    <source>
        <dbReference type="Proteomes" id="UP001153678"/>
    </source>
</evidence>
<evidence type="ECO:0000259" key="1">
    <source>
        <dbReference type="Pfam" id="PF04970"/>
    </source>
</evidence>
<feature type="non-terminal residue" evidence="2">
    <location>
        <position position="219"/>
    </location>
</feature>
<dbReference type="Pfam" id="PF04970">
    <property type="entry name" value="LRAT"/>
    <property type="match status" value="1"/>
</dbReference>
<proteinExistence type="predicted"/>
<reference evidence="2" key="1">
    <citation type="submission" date="2022-08" db="EMBL/GenBank/DDBJ databases">
        <authorList>
            <person name="Kallberg Y."/>
            <person name="Tangrot J."/>
            <person name="Rosling A."/>
        </authorList>
    </citation>
    <scope>NUCLEOTIDE SEQUENCE</scope>
    <source>
        <strain evidence="2">Wild A</strain>
    </source>
</reference>